<name>A0AA97A7V9_9EURY</name>
<gene>
    <name evidence="2" type="ORF">MmiEs2_06180</name>
</gene>
<keyword evidence="1" id="KW-0812">Transmembrane</keyword>
<evidence type="ECO:0000256" key="1">
    <source>
        <dbReference type="SAM" id="Phobius"/>
    </source>
</evidence>
<sequence length="168" mass="19784">MDFIMYLIIFFAVLLMIFIAMWENKRSEKKMDDYNFTVRQPRVYLAVSILGILFGFLMLILMTIVFPNDTADLWVYLFFLLYLAFSLLFFIYCISWKVHVENDQISYSPFAGINKNFAISDITNVKIRYGELKAYSGNKKLFSVAAMSNGYKKLASRLQKEQQIQFDF</sequence>
<accession>A0AA97A7V9</accession>
<dbReference type="RefSeq" id="WP_316559973.1">
    <property type="nucleotide sequence ID" value="NZ_CP131062.1"/>
</dbReference>
<keyword evidence="1" id="KW-0472">Membrane</keyword>
<dbReference type="GeneID" id="85197071"/>
<dbReference type="AlphaFoldDB" id="A0AA97A7V9"/>
<evidence type="ECO:0000313" key="3">
    <source>
        <dbReference type="Proteomes" id="UP001302662"/>
    </source>
</evidence>
<dbReference type="Pfam" id="PF20197">
    <property type="entry name" value="DUF6560"/>
    <property type="match status" value="1"/>
</dbReference>
<proteinExistence type="predicted"/>
<organism evidence="2 3">
    <name type="scientific">Methanimicrococcus stummii</name>
    <dbReference type="NCBI Taxonomy" id="3028294"/>
    <lineage>
        <taxon>Archaea</taxon>
        <taxon>Methanobacteriati</taxon>
        <taxon>Methanobacteriota</taxon>
        <taxon>Stenosarchaea group</taxon>
        <taxon>Methanomicrobia</taxon>
        <taxon>Methanosarcinales</taxon>
        <taxon>Methanosarcinaceae</taxon>
        <taxon>Methanimicrococcus</taxon>
    </lineage>
</organism>
<reference evidence="2 3" key="1">
    <citation type="submission" date="2023-07" db="EMBL/GenBank/DDBJ databases">
        <title>Closed genome sequence of Methanimicrococcus sp. Es2.</title>
        <authorList>
            <person name="Protasov E."/>
            <person name="Platt K."/>
            <person name="Reeh H."/>
            <person name="Poehlein A."/>
            <person name="Daniel R."/>
            <person name="Brune A."/>
        </authorList>
    </citation>
    <scope>NUCLEOTIDE SEQUENCE [LARGE SCALE GENOMIC DNA]</scope>
    <source>
        <strain evidence="2 3">Es2</strain>
    </source>
</reference>
<feature type="transmembrane region" description="Helical" evidence="1">
    <location>
        <begin position="43"/>
        <end position="67"/>
    </location>
</feature>
<dbReference type="InterPro" id="IPR046690">
    <property type="entry name" value="DUF6560"/>
</dbReference>
<dbReference type="KEGG" id="mees:MmiEs2_06180"/>
<keyword evidence="3" id="KW-1185">Reference proteome</keyword>
<feature type="transmembrane region" description="Helical" evidence="1">
    <location>
        <begin position="73"/>
        <end position="94"/>
    </location>
</feature>
<dbReference type="EMBL" id="CP131062">
    <property type="protein sequence ID" value="WNY28433.1"/>
    <property type="molecule type" value="Genomic_DNA"/>
</dbReference>
<keyword evidence="1" id="KW-1133">Transmembrane helix</keyword>
<evidence type="ECO:0000313" key="2">
    <source>
        <dbReference type="EMBL" id="WNY28433.1"/>
    </source>
</evidence>
<feature type="transmembrane region" description="Helical" evidence="1">
    <location>
        <begin position="6"/>
        <end position="22"/>
    </location>
</feature>
<dbReference type="Proteomes" id="UP001302662">
    <property type="component" value="Chromosome"/>
</dbReference>
<protein>
    <submittedName>
        <fullName evidence="2">Uncharacterized protein</fullName>
    </submittedName>
</protein>